<evidence type="ECO:0000256" key="9">
    <source>
        <dbReference type="RuleBase" id="RU003357"/>
    </source>
</evidence>
<comment type="subcellular location">
    <subcellularLocation>
        <location evidence="1 8">Cell outer membrane</location>
        <topology evidence="1 8">Multi-pass membrane protein</topology>
    </subcellularLocation>
</comment>
<keyword evidence="2 8" id="KW-0813">Transport</keyword>
<keyword evidence="7 8" id="KW-0998">Cell outer membrane</keyword>
<dbReference type="InterPro" id="IPR023997">
    <property type="entry name" value="TonB-dep_OMP_SusC/RagA_CS"/>
</dbReference>
<evidence type="ECO:0000256" key="8">
    <source>
        <dbReference type="PROSITE-ProRule" id="PRU01360"/>
    </source>
</evidence>
<keyword evidence="5 9" id="KW-0798">TonB box</keyword>
<keyword evidence="3 8" id="KW-1134">Transmembrane beta strand</keyword>
<dbReference type="InterPro" id="IPR036942">
    <property type="entry name" value="Beta-barrel_TonB_sf"/>
</dbReference>
<keyword evidence="6 8" id="KW-0472">Membrane</keyword>
<dbReference type="Pfam" id="PF00593">
    <property type="entry name" value="TonB_dep_Rec_b-barrel"/>
    <property type="match status" value="1"/>
</dbReference>
<gene>
    <name evidence="12" type="ORF">ACFOET_10940</name>
</gene>
<proteinExistence type="inferred from homology"/>
<evidence type="ECO:0000256" key="2">
    <source>
        <dbReference type="ARBA" id="ARBA00022448"/>
    </source>
</evidence>
<dbReference type="PROSITE" id="PS52016">
    <property type="entry name" value="TONB_DEPENDENT_REC_3"/>
    <property type="match status" value="1"/>
</dbReference>
<organism evidence="12 13">
    <name type="scientific">Parapedobacter deserti</name>
    <dbReference type="NCBI Taxonomy" id="1912957"/>
    <lineage>
        <taxon>Bacteria</taxon>
        <taxon>Pseudomonadati</taxon>
        <taxon>Bacteroidota</taxon>
        <taxon>Sphingobacteriia</taxon>
        <taxon>Sphingobacteriales</taxon>
        <taxon>Sphingobacteriaceae</taxon>
        <taxon>Parapedobacter</taxon>
    </lineage>
</organism>
<evidence type="ECO:0000256" key="4">
    <source>
        <dbReference type="ARBA" id="ARBA00022692"/>
    </source>
</evidence>
<dbReference type="InterPro" id="IPR000531">
    <property type="entry name" value="Beta-barrel_TonB"/>
</dbReference>
<dbReference type="EMBL" id="JBHRTA010000031">
    <property type="protein sequence ID" value="MFC3198126.1"/>
    <property type="molecule type" value="Genomic_DNA"/>
</dbReference>
<dbReference type="Gene3D" id="2.40.170.20">
    <property type="entry name" value="TonB-dependent receptor, beta-barrel domain"/>
    <property type="match status" value="1"/>
</dbReference>
<dbReference type="Pfam" id="PF13715">
    <property type="entry name" value="CarbopepD_reg_2"/>
    <property type="match status" value="1"/>
</dbReference>
<evidence type="ECO:0000313" key="12">
    <source>
        <dbReference type="EMBL" id="MFC3198126.1"/>
    </source>
</evidence>
<dbReference type="InterPro" id="IPR012910">
    <property type="entry name" value="Plug_dom"/>
</dbReference>
<feature type="domain" description="TonB-dependent receptor-like beta-barrel" evidence="10">
    <location>
        <begin position="501"/>
        <end position="864"/>
    </location>
</feature>
<dbReference type="RefSeq" id="WP_379022490.1">
    <property type="nucleotide sequence ID" value="NZ_JBHRTA010000031.1"/>
</dbReference>
<dbReference type="NCBIfam" id="TIGR04056">
    <property type="entry name" value="OMP_RagA_SusC"/>
    <property type="match status" value="1"/>
</dbReference>
<name>A0ABV7JPT4_9SPHI</name>
<evidence type="ECO:0000259" key="10">
    <source>
        <dbReference type="Pfam" id="PF00593"/>
    </source>
</evidence>
<dbReference type="Gene3D" id="2.170.130.10">
    <property type="entry name" value="TonB-dependent receptor, plug domain"/>
    <property type="match status" value="1"/>
</dbReference>
<dbReference type="SUPFAM" id="SSF56935">
    <property type="entry name" value="Porins"/>
    <property type="match status" value="1"/>
</dbReference>
<evidence type="ECO:0000259" key="11">
    <source>
        <dbReference type="Pfam" id="PF07715"/>
    </source>
</evidence>
<feature type="domain" description="TonB-dependent receptor plug" evidence="11">
    <location>
        <begin position="118"/>
        <end position="232"/>
    </location>
</feature>
<dbReference type="SUPFAM" id="SSF49464">
    <property type="entry name" value="Carboxypeptidase regulatory domain-like"/>
    <property type="match status" value="1"/>
</dbReference>
<reference evidence="13" key="1">
    <citation type="journal article" date="2019" name="Int. J. Syst. Evol. Microbiol.">
        <title>The Global Catalogue of Microorganisms (GCM) 10K type strain sequencing project: providing services to taxonomists for standard genome sequencing and annotation.</title>
        <authorList>
            <consortium name="The Broad Institute Genomics Platform"/>
            <consortium name="The Broad Institute Genome Sequencing Center for Infectious Disease"/>
            <person name="Wu L."/>
            <person name="Ma J."/>
        </authorList>
    </citation>
    <scope>NUCLEOTIDE SEQUENCE [LARGE SCALE GENOMIC DNA]</scope>
    <source>
        <strain evidence="13">KCTC 52416</strain>
    </source>
</reference>
<evidence type="ECO:0000256" key="1">
    <source>
        <dbReference type="ARBA" id="ARBA00004571"/>
    </source>
</evidence>
<dbReference type="Pfam" id="PF07715">
    <property type="entry name" value="Plug"/>
    <property type="match status" value="1"/>
</dbReference>
<evidence type="ECO:0000256" key="5">
    <source>
        <dbReference type="ARBA" id="ARBA00023077"/>
    </source>
</evidence>
<dbReference type="Proteomes" id="UP001595526">
    <property type="component" value="Unassembled WGS sequence"/>
</dbReference>
<comment type="similarity">
    <text evidence="8 9">Belongs to the TonB-dependent receptor family.</text>
</comment>
<evidence type="ECO:0000313" key="13">
    <source>
        <dbReference type="Proteomes" id="UP001595526"/>
    </source>
</evidence>
<dbReference type="Gene3D" id="2.60.40.1120">
    <property type="entry name" value="Carboxypeptidase-like, regulatory domain"/>
    <property type="match status" value="1"/>
</dbReference>
<sequence>MKTIIACILHIIFIMVAQGQTYIIKGRVLNAADSLPIPNAGIRVADIGATRTDGDGRFEIKLMESRVTLRASHIGFQPQELKISLPLTASLTIMLHSAAQQLDEVVVSTGYEEIPLERATGSFEKIDNALLNRSVSMDVLSRIENVTSGIHFDRRGASFNNAGRRPNHEIYVHGISTLRDGAVAGNSPLIILDNFPYEGDINNINPNDIESLTILKDAAAASIWGAKAGNGVIVITSKKARYEQPIHVSFSGNVNITDKPDLFQHRIIDVSDLIDVEKYLFSQGFYSNQENSRAKPALSPVVEILIKQRDGSIDEDEAQRLIDGYRKQDTRDDMLSYTYRQAVQQQYAWNMSGGSAKHRFLLGLGYDNALPSQVASKHDRMTLRLENSFRPSDKLELSTGIRWTNNRQYNATLFGAYTDNGFRFPYVKLADEVGNPLAIPNDYRLGFVDTAGNGRLLDWQYRPLEELQNYTLITKSQELLANFGVQYKLTAALRADVKYQYVRGGSTGRDYYDVSTYYARNLINRGTEMVNNQLIYHFPLGGILKQSYATRQNHNTRALLNYAEKWHGNHAVHALAGVDITQTSFEAGGFNTYGYDDELLTYANNIDHTYRYPVFANLASTENVPYPVADFANTMNRFVSYFSNASYTYKDRYTVTASARRDASNLFGVNTNNKWTPLWSVGASWAVHHEEFFSSNAPQLLKLRATYGFSGNVDNSMSALTTIYYSNNAASTGVDWPAAMLNYPPNPALRWEKVGNVNIGVDFKLVGARLFGSVDFYQKFTNDLLQEAPLDPTTGRTSMTMNVANTRSRGVDANIRGRILVKSISWDANLLFSYNNSWITKSEREYANPRAYVSTGSLSFTEGTIAFPAYSYKWAGLDPQTGEPQGYLNGEISKDYRAITSNQTTLEDLVFHGSARPLIFGSLRNDLTYKGVSISANISWKFKYFFRRAGMDYTKLLNSRDGHIDFYHRWKKPGDEQFTHVPAFSYPINPQANTFYQNAEVLMERGDHIRLQDIRIGYAFSGENERFKSAQFFICGNNLGILWRANKLALDPDMSGNIPFPRSYSLGLNINF</sequence>
<comment type="caution">
    <text evidence="12">The sequence shown here is derived from an EMBL/GenBank/DDBJ whole genome shotgun (WGS) entry which is preliminary data.</text>
</comment>
<dbReference type="InterPro" id="IPR008969">
    <property type="entry name" value="CarboxyPept-like_regulatory"/>
</dbReference>
<dbReference type="NCBIfam" id="TIGR04057">
    <property type="entry name" value="SusC_RagA_signa"/>
    <property type="match status" value="1"/>
</dbReference>
<keyword evidence="13" id="KW-1185">Reference proteome</keyword>
<evidence type="ECO:0000256" key="7">
    <source>
        <dbReference type="ARBA" id="ARBA00023237"/>
    </source>
</evidence>
<dbReference type="InterPro" id="IPR023996">
    <property type="entry name" value="TonB-dep_OMP_SusC/RagA"/>
</dbReference>
<evidence type="ECO:0000256" key="6">
    <source>
        <dbReference type="ARBA" id="ARBA00023136"/>
    </source>
</evidence>
<evidence type="ECO:0000256" key="3">
    <source>
        <dbReference type="ARBA" id="ARBA00022452"/>
    </source>
</evidence>
<dbReference type="InterPro" id="IPR037066">
    <property type="entry name" value="Plug_dom_sf"/>
</dbReference>
<accession>A0ABV7JPT4</accession>
<protein>
    <submittedName>
        <fullName evidence="12">SusC/RagA family TonB-linked outer membrane protein</fullName>
    </submittedName>
</protein>
<dbReference type="InterPro" id="IPR039426">
    <property type="entry name" value="TonB-dep_rcpt-like"/>
</dbReference>
<keyword evidence="4 8" id="KW-0812">Transmembrane</keyword>